<dbReference type="Gene3D" id="1.10.439.10">
    <property type="entry name" value="Penicillin Amidohydrolase, domain 1"/>
    <property type="match status" value="1"/>
</dbReference>
<dbReference type="Gene3D" id="2.30.120.10">
    <property type="match status" value="1"/>
</dbReference>
<evidence type="ECO:0000256" key="4">
    <source>
        <dbReference type="ARBA" id="ARBA00023145"/>
    </source>
</evidence>
<gene>
    <name evidence="6" type="ORF">OR16_20657</name>
</gene>
<dbReference type="Proteomes" id="UP000005808">
    <property type="component" value="Unassembled WGS sequence"/>
</dbReference>
<comment type="similarity">
    <text evidence="1">Belongs to the peptidase S45 family.</text>
</comment>
<protein>
    <submittedName>
        <fullName evidence="6">Acyl-homoserine lactone acylase</fullName>
    </submittedName>
</protein>
<dbReference type="OrthoDB" id="9760084at2"/>
<name>H1S833_9BURK</name>
<dbReference type="MEROPS" id="S45.005"/>
<evidence type="ECO:0000313" key="6">
    <source>
        <dbReference type="EMBL" id="EHP41302.1"/>
    </source>
</evidence>
<dbReference type="InterPro" id="IPR043146">
    <property type="entry name" value="Penicillin_amidase_N_B-knob"/>
</dbReference>
<dbReference type="PANTHER" id="PTHR34218:SF3">
    <property type="entry name" value="ACYL-HOMOSERINE LACTONE ACYLASE PVDQ"/>
    <property type="match status" value="1"/>
</dbReference>
<keyword evidence="4" id="KW-0865">Zymogen</keyword>
<dbReference type="PANTHER" id="PTHR34218">
    <property type="entry name" value="PEPTIDASE S45 PENICILLIN AMIDASE"/>
    <property type="match status" value="1"/>
</dbReference>
<dbReference type="SUPFAM" id="SSF56235">
    <property type="entry name" value="N-terminal nucleophile aminohydrolases (Ntn hydrolases)"/>
    <property type="match status" value="1"/>
</dbReference>
<dbReference type="InterPro" id="IPR043147">
    <property type="entry name" value="Penicillin_amidase_A-knob"/>
</dbReference>
<dbReference type="InterPro" id="IPR029055">
    <property type="entry name" value="Ntn_hydrolases_N"/>
</dbReference>
<dbReference type="InterPro" id="IPR023343">
    <property type="entry name" value="Penicillin_amidase_dom1"/>
</dbReference>
<dbReference type="CDD" id="cd01936">
    <property type="entry name" value="Ntn_CA"/>
    <property type="match status" value="1"/>
</dbReference>
<dbReference type="GO" id="GO:0017000">
    <property type="term" value="P:antibiotic biosynthetic process"/>
    <property type="evidence" value="ECO:0007669"/>
    <property type="project" value="InterPro"/>
</dbReference>
<dbReference type="Pfam" id="PF01804">
    <property type="entry name" value="Penicil_amidase"/>
    <property type="match status" value="1"/>
</dbReference>
<sequence>MKQRIVRGATALGGAVLAAATLGGCATAGSDSANWSEGGLNAEIRRTAYGIPHIKANDYASLAFGMGYAYAQDNVCLMADQVVTVSGDRSRVFGPDESTEVSFKRIKNSESDPFFRAIIDDDALRAGYAQASPEARELLRGYIAGYNRYLRDTPPAQRPAGCRNADWVRPVTAIDMFRLAEEKSIQASAGALAAGIVAAVPPRAAGSAKTVQQAGAVDVANIDFEAVNNDLQLLDPPIGSNGWAFGKEATTNGRGLLLGNPHFPWTTTNRFFEAHLTVPGKLDVMGASIASFPIISIGFNKDVAWTHTVSTARRFTLYELKLAEGDPTTYLVDGAPRKMTPRTVSYAAKLPDGRTEQRSHTFYMTEYGPVLSMPSAGLPWSAQKAYTLRDANRNNTRSVDTWLDIGRARDVAGIRTAIGRLGIPWVNTIATDREGRAMFADVSVAPNVSAAMLKQCAPAGDSAALATKLMQGTGMVLLDGTRASCNWTVDAASPVPGLTAPNAMPVLVRDDYVANSNDSSWLSNPSQKLTGFSPVLGPTEVAQRLRTRVGLMEIGRRLSGEDGLPGNRFDVPGLQAVLFRDRNLSGELVLDDLLNACLGTKDADLSDGCAALRKWDRHSNLDSRAAPLFREFWMRASKIPKVYAIEFNSTDPVNTPRGLRMRDESVRTEVFKALKDAVQAMRTAGFALDAPLGQVQAATAPTGRIALHGGEEYEGVLNKLQSTPVSDKGLQVYFGTSYVQTVGFDEQGPVAEALLVYGQSVDQQSAHAFDQMAEYSAKRWVRLPFSEQAIAADPQLKVTQLSQ</sequence>
<dbReference type="InterPro" id="IPR002692">
    <property type="entry name" value="S45"/>
</dbReference>
<evidence type="ECO:0000313" key="7">
    <source>
        <dbReference type="Proteomes" id="UP000005808"/>
    </source>
</evidence>
<evidence type="ECO:0000256" key="3">
    <source>
        <dbReference type="ARBA" id="ARBA00022801"/>
    </source>
</evidence>
<evidence type="ECO:0000256" key="2">
    <source>
        <dbReference type="ARBA" id="ARBA00022729"/>
    </source>
</evidence>
<proteinExistence type="inferred from homology"/>
<dbReference type="Gene3D" id="1.10.1400.10">
    <property type="match status" value="1"/>
</dbReference>
<dbReference type="GO" id="GO:0016811">
    <property type="term" value="F:hydrolase activity, acting on carbon-nitrogen (but not peptide) bonds, in linear amides"/>
    <property type="evidence" value="ECO:0007669"/>
    <property type="project" value="InterPro"/>
</dbReference>
<dbReference type="RefSeq" id="WP_006159582.1">
    <property type="nucleotide sequence ID" value="NZ_AHJE01000050.1"/>
</dbReference>
<accession>H1S833</accession>
<dbReference type="PATRIC" id="fig|1127483.3.peg.4147"/>
<dbReference type="PROSITE" id="PS51257">
    <property type="entry name" value="PROKAR_LIPOPROTEIN"/>
    <property type="match status" value="1"/>
</dbReference>
<dbReference type="AlphaFoldDB" id="H1S833"/>
<feature type="signal peptide" evidence="5">
    <location>
        <begin position="1"/>
        <end position="28"/>
    </location>
</feature>
<evidence type="ECO:0000256" key="5">
    <source>
        <dbReference type="SAM" id="SignalP"/>
    </source>
</evidence>
<reference evidence="6 7" key="1">
    <citation type="journal article" date="2012" name="J. Bacteriol.">
        <title>De Novo Genome Project of Cupriavidus basilensis OR16.</title>
        <authorList>
            <person name="Cserhati M."/>
            <person name="Kriszt B."/>
            <person name="Szoboszlay S."/>
            <person name="Toth A."/>
            <person name="Szabo I."/>
            <person name="Tancsics A."/>
            <person name="Nagy I."/>
            <person name="Horvath B."/>
            <person name="Nagy I."/>
            <person name="Kukolya J."/>
        </authorList>
    </citation>
    <scope>NUCLEOTIDE SEQUENCE [LARGE SCALE GENOMIC DNA]</scope>
    <source>
        <strain evidence="6 7">OR16</strain>
    </source>
</reference>
<feature type="chain" id="PRO_5003553629" evidence="5">
    <location>
        <begin position="29"/>
        <end position="803"/>
    </location>
</feature>
<evidence type="ECO:0000256" key="1">
    <source>
        <dbReference type="ARBA" id="ARBA00006586"/>
    </source>
</evidence>
<keyword evidence="2 5" id="KW-0732">Signal</keyword>
<dbReference type="Gene3D" id="3.60.20.10">
    <property type="entry name" value="Glutamine Phosphoribosylpyrophosphate, subunit 1, domain 1"/>
    <property type="match status" value="1"/>
</dbReference>
<dbReference type="EMBL" id="AHJE01000050">
    <property type="protein sequence ID" value="EHP41302.1"/>
    <property type="molecule type" value="Genomic_DNA"/>
</dbReference>
<keyword evidence="3" id="KW-0378">Hydrolase</keyword>
<comment type="caution">
    <text evidence="6">The sequence shown here is derived from an EMBL/GenBank/DDBJ whole genome shotgun (WGS) entry which is preliminary data.</text>
</comment>
<organism evidence="6 7">
    <name type="scientific">Cupriavidus basilensis OR16</name>
    <dbReference type="NCBI Taxonomy" id="1127483"/>
    <lineage>
        <taxon>Bacteria</taxon>
        <taxon>Pseudomonadati</taxon>
        <taxon>Pseudomonadota</taxon>
        <taxon>Betaproteobacteria</taxon>
        <taxon>Burkholderiales</taxon>
        <taxon>Burkholderiaceae</taxon>
        <taxon>Cupriavidus</taxon>
    </lineage>
</organism>